<keyword evidence="3" id="KW-1185">Reference proteome</keyword>
<sequence>MSRTNPTKASRQNSKRQGENQETPGQDAKPVKKVDAAKAAINVGIESPQNAVAYIAKRYGIEMKPQHFSAIKSQLKKKLEEAQAAEESGLMPRVIDGYLAPPPKPRQTPGEPDLLDAMETIKTLIAELGTDKVKRIVELLA</sequence>
<dbReference type="OrthoDB" id="295785at2"/>
<reference evidence="2 3" key="1">
    <citation type="submission" date="2012-02" db="EMBL/GenBank/DDBJ databases">
        <title>Complete sequence of chromosome of Singulisphaera acidiphila DSM 18658.</title>
        <authorList>
            <consortium name="US DOE Joint Genome Institute (JGI-PGF)"/>
            <person name="Lucas S."/>
            <person name="Copeland A."/>
            <person name="Lapidus A."/>
            <person name="Glavina del Rio T."/>
            <person name="Dalin E."/>
            <person name="Tice H."/>
            <person name="Bruce D."/>
            <person name="Goodwin L."/>
            <person name="Pitluck S."/>
            <person name="Peters L."/>
            <person name="Ovchinnikova G."/>
            <person name="Chertkov O."/>
            <person name="Kyrpides N."/>
            <person name="Mavromatis K."/>
            <person name="Ivanova N."/>
            <person name="Brettin T."/>
            <person name="Detter J.C."/>
            <person name="Han C."/>
            <person name="Larimer F."/>
            <person name="Land M."/>
            <person name="Hauser L."/>
            <person name="Markowitz V."/>
            <person name="Cheng J.-F."/>
            <person name="Hugenholtz P."/>
            <person name="Woyke T."/>
            <person name="Wu D."/>
            <person name="Tindall B."/>
            <person name="Pomrenke H."/>
            <person name="Brambilla E."/>
            <person name="Klenk H.-P."/>
            <person name="Eisen J.A."/>
        </authorList>
    </citation>
    <scope>NUCLEOTIDE SEQUENCE [LARGE SCALE GENOMIC DNA]</scope>
    <source>
        <strain evidence="3">ATCC BAA-1392 / DSM 18658 / VKM B-2454 / MOB10</strain>
    </source>
</reference>
<proteinExistence type="predicted"/>
<feature type="compositionally biased region" description="Polar residues" evidence="1">
    <location>
        <begin position="1"/>
        <end position="12"/>
    </location>
</feature>
<evidence type="ECO:0000313" key="2">
    <source>
        <dbReference type="EMBL" id="AGA31359.1"/>
    </source>
</evidence>
<dbReference type="KEGG" id="saci:Sinac_7317"/>
<gene>
    <name evidence="2" type="ordered locus">Sinac_7317</name>
</gene>
<feature type="region of interest" description="Disordered" evidence="1">
    <location>
        <begin position="1"/>
        <end position="33"/>
    </location>
</feature>
<dbReference type="HOGENOM" id="CLU_1824030_0_0_0"/>
<protein>
    <submittedName>
        <fullName evidence="2">Uncharacterized protein</fullName>
    </submittedName>
</protein>
<accession>L0DPR9</accession>
<dbReference type="AlphaFoldDB" id="L0DPR9"/>
<evidence type="ECO:0000256" key="1">
    <source>
        <dbReference type="SAM" id="MobiDB-lite"/>
    </source>
</evidence>
<organism evidence="2 3">
    <name type="scientific">Singulisphaera acidiphila (strain ATCC BAA-1392 / DSM 18658 / VKM B-2454 / MOB10)</name>
    <dbReference type="NCBI Taxonomy" id="886293"/>
    <lineage>
        <taxon>Bacteria</taxon>
        <taxon>Pseudomonadati</taxon>
        <taxon>Planctomycetota</taxon>
        <taxon>Planctomycetia</taxon>
        <taxon>Isosphaerales</taxon>
        <taxon>Isosphaeraceae</taxon>
        <taxon>Singulisphaera</taxon>
    </lineage>
</organism>
<evidence type="ECO:0000313" key="3">
    <source>
        <dbReference type="Proteomes" id="UP000010798"/>
    </source>
</evidence>
<dbReference type="Proteomes" id="UP000010798">
    <property type="component" value="Chromosome"/>
</dbReference>
<dbReference type="EMBL" id="CP003364">
    <property type="protein sequence ID" value="AGA31359.1"/>
    <property type="molecule type" value="Genomic_DNA"/>
</dbReference>
<name>L0DPR9_SINAD</name>
<dbReference type="RefSeq" id="WP_015250428.1">
    <property type="nucleotide sequence ID" value="NC_019892.1"/>
</dbReference>